<evidence type="ECO:0000256" key="6">
    <source>
        <dbReference type="ARBA" id="ARBA00023040"/>
    </source>
</evidence>
<name>A0A9F5IWL9_PYTBI</name>
<feature type="domain" description="G-protein coupled receptors family 3 profile" evidence="12">
    <location>
        <begin position="476"/>
        <end position="740"/>
    </location>
</feature>
<dbReference type="OrthoDB" id="5984008at2759"/>
<feature type="transmembrane region" description="Helical" evidence="11">
    <location>
        <begin position="702"/>
        <end position="726"/>
    </location>
</feature>
<keyword evidence="10" id="KW-0807">Transducer</keyword>
<dbReference type="InterPro" id="IPR000337">
    <property type="entry name" value="GPCR_3"/>
</dbReference>
<dbReference type="PROSITE" id="PS50259">
    <property type="entry name" value="G_PROTEIN_RECEP_F3_4"/>
    <property type="match status" value="1"/>
</dbReference>
<feature type="transmembrane region" description="Helical" evidence="11">
    <location>
        <begin position="670"/>
        <end position="690"/>
    </location>
</feature>
<sequence>MTYRITLDLLFKSQTFIPNYKCDPHRRHLALIGGISPDISSYVAEILSLYKIPQLTYGSFPMRRSNMVQTSSFYHTVSNEGHQYTGIIYLLKHFGWTWVGLLAGDDESGERFLEKLESLFVQNEICSAFVQRMPVDSRFPELKELEVISANINAFYSDEKVKTLVVYGETLTIMWLSTGLFLAGVNYTEKVWIMTGQIDFAATALSKDWKFELFQGTLLFAIHSNECEEFQIYLQNIKPDKAEPDDFFKEFWSQAFGCSVPAAGNLIEAPKFCSGTESFSDLPGGLFETVMTGHSYSIYNAVLAVAHALHSMDLSRSKYKAFRSTKRLEEINPWQLHRFLQTISFNNTVGETVSFNDNKEMGSGFDIINMFIFSNNSFHKVKVGRVGTKDTQGKKFIIEDDKIKWHGSVNQVHPLSLCNDYCQPGYQKRKEEGKKFCCYTCAWCPEGKISNKRAQGHEKDQCFPKVIVFLSYEEPLGISLAASTILFFSVTAVVLKIFHLHKDSPIVKANNRDLTYALLISLLLCFLSPFLFLGKPKVLTCFLRQPAFGIIFSLAVSCVLAKTITVVVAFMVTKPGSNMRKWVGKRLTTFIILSSSSVQVGICAVWLAISPPFPKLDMDSLTTEIVAECNEGSVTMFYLVLGYMGLLSIISFSVAFLARKLPDTFNEAKFITFSMLVFTSVWLSFVPTYLSTKGKYMVAVEIFSILASSAGLLGCIFFPKCFIIVLKPELNNKEKVMRRIKT</sequence>
<dbReference type="SUPFAM" id="SSF53822">
    <property type="entry name" value="Periplasmic binding protein-like I"/>
    <property type="match status" value="1"/>
</dbReference>
<evidence type="ECO:0000256" key="5">
    <source>
        <dbReference type="ARBA" id="ARBA00022989"/>
    </source>
</evidence>
<evidence type="ECO:0000256" key="2">
    <source>
        <dbReference type="ARBA" id="ARBA00022475"/>
    </source>
</evidence>
<dbReference type="InterPro" id="IPR028082">
    <property type="entry name" value="Peripla_BP_I"/>
</dbReference>
<dbReference type="InterPro" id="IPR001828">
    <property type="entry name" value="ANF_lig-bd_rcpt"/>
</dbReference>
<evidence type="ECO:0000256" key="4">
    <source>
        <dbReference type="ARBA" id="ARBA00022729"/>
    </source>
</evidence>
<dbReference type="InterPro" id="IPR017978">
    <property type="entry name" value="GPCR_3_C"/>
</dbReference>
<dbReference type="PRINTS" id="PR00248">
    <property type="entry name" value="GPCRMGR"/>
</dbReference>
<dbReference type="InterPro" id="IPR038550">
    <property type="entry name" value="GPCR_3_9-Cys_sf"/>
</dbReference>
<evidence type="ECO:0000256" key="8">
    <source>
        <dbReference type="ARBA" id="ARBA00023170"/>
    </source>
</evidence>
<evidence type="ECO:0000256" key="7">
    <source>
        <dbReference type="ARBA" id="ARBA00023136"/>
    </source>
</evidence>
<dbReference type="RefSeq" id="XP_025032934.1">
    <property type="nucleotide sequence ID" value="XM_025177166.1"/>
</dbReference>
<keyword evidence="9" id="KW-0325">Glycoprotein</keyword>
<dbReference type="AlphaFoldDB" id="A0A9F5IWL9"/>
<dbReference type="InterPro" id="IPR004073">
    <property type="entry name" value="GPCR_3_vmron_rcpt_2"/>
</dbReference>
<protein>
    <submittedName>
        <fullName evidence="14">Vomeronasal type-2 receptor 26-like</fullName>
    </submittedName>
</protein>
<dbReference type="FunFam" id="3.40.50.2300:FF:000024">
    <property type="entry name" value="Vomeronasal 2, receptor 73"/>
    <property type="match status" value="1"/>
</dbReference>
<feature type="transmembrane region" description="Helical" evidence="11">
    <location>
        <begin position="546"/>
        <end position="570"/>
    </location>
</feature>
<feature type="transmembrane region" description="Helical" evidence="11">
    <location>
        <begin position="476"/>
        <end position="495"/>
    </location>
</feature>
<feature type="transmembrane region" description="Helical" evidence="11">
    <location>
        <begin position="636"/>
        <end position="658"/>
    </location>
</feature>
<keyword evidence="2" id="KW-1003">Cell membrane</keyword>
<dbReference type="Gene3D" id="2.10.50.30">
    <property type="entry name" value="GPCR, family 3, nine cysteines domain"/>
    <property type="match status" value="1"/>
</dbReference>
<dbReference type="PANTHER" id="PTHR24061">
    <property type="entry name" value="CALCIUM-SENSING RECEPTOR-RELATED"/>
    <property type="match status" value="1"/>
</dbReference>
<dbReference type="InterPro" id="IPR017979">
    <property type="entry name" value="GPCR_3_CS"/>
</dbReference>
<keyword evidence="8" id="KW-0675">Receptor</keyword>
<dbReference type="PROSITE" id="PS00981">
    <property type="entry name" value="G_PROTEIN_RECEP_F3_3"/>
    <property type="match status" value="1"/>
</dbReference>
<dbReference type="Pfam" id="PF01094">
    <property type="entry name" value="ANF_receptor"/>
    <property type="match status" value="1"/>
</dbReference>
<dbReference type="PANTHER" id="PTHR24061:SF599">
    <property type="entry name" value="G-PROTEIN COUPLED RECEPTORS FAMILY 3 PROFILE DOMAIN-CONTAINING PROTEIN"/>
    <property type="match status" value="1"/>
</dbReference>
<dbReference type="KEGG" id="pbi:112543057"/>
<evidence type="ECO:0000259" key="12">
    <source>
        <dbReference type="PROSITE" id="PS50259"/>
    </source>
</evidence>
<accession>A0A9F5IWL9</accession>
<feature type="transmembrane region" description="Helical" evidence="11">
    <location>
        <begin position="516"/>
        <end position="534"/>
    </location>
</feature>
<organism evidence="13 14">
    <name type="scientific">Python bivittatus</name>
    <name type="common">Burmese python</name>
    <name type="synonym">Python molurus bivittatus</name>
    <dbReference type="NCBI Taxonomy" id="176946"/>
    <lineage>
        <taxon>Eukaryota</taxon>
        <taxon>Metazoa</taxon>
        <taxon>Chordata</taxon>
        <taxon>Craniata</taxon>
        <taxon>Vertebrata</taxon>
        <taxon>Euteleostomi</taxon>
        <taxon>Lepidosauria</taxon>
        <taxon>Squamata</taxon>
        <taxon>Bifurcata</taxon>
        <taxon>Unidentata</taxon>
        <taxon>Episquamata</taxon>
        <taxon>Toxicofera</taxon>
        <taxon>Serpentes</taxon>
        <taxon>Henophidia</taxon>
        <taxon>Pythonidae</taxon>
        <taxon>Python</taxon>
    </lineage>
</organism>
<keyword evidence="7 11" id="KW-0472">Membrane</keyword>
<dbReference type="GO" id="GO:0004930">
    <property type="term" value="F:G protein-coupled receptor activity"/>
    <property type="evidence" value="ECO:0007669"/>
    <property type="project" value="UniProtKB-KW"/>
</dbReference>
<dbReference type="Proteomes" id="UP000695026">
    <property type="component" value="Unplaced"/>
</dbReference>
<dbReference type="GeneID" id="112543057"/>
<evidence type="ECO:0000256" key="1">
    <source>
        <dbReference type="ARBA" id="ARBA00004651"/>
    </source>
</evidence>
<reference evidence="14" key="1">
    <citation type="submission" date="2025-08" db="UniProtKB">
        <authorList>
            <consortium name="RefSeq"/>
        </authorList>
    </citation>
    <scope>IDENTIFICATION</scope>
    <source>
        <tissue evidence="14">Liver</tissue>
    </source>
</reference>
<dbReference type="Gene3D" id="3.40.50.2300">
    <property type="match status" value="2"/>
</dbReference>
<keyword evidence="13" id="KW-1185">Reference proteome</keyword>
<evidence type="ECO:0000256" key="11">
    <source>
        <dbReference type="SAM" id="Phobius"/>
    </source>
</evidence>
<dbReference type="Pfam" id="PF00003">
    <property type="entry name" value="7tm_3"/>
    <property type="match status" value="1"/>
</dbReference>
<dbReference type="Pfam" id="PF07562">
    <property type="entry name" value="NCD3G"/>
    <property type="match status" value="1"/>
</dbReference>
<feature type="transmembrane region" description="Helical" evidence="11">
    <location>
        <begin position="590"/>
        <end position="609"/>
    </location>
</feature>
<gene>
    <name evidence="14" type="primary">LOC112543057</name>
</gene>
<keyword evidence="5 11" id="KW-1133">Transmembrane helix</keyword>
<proteinExistence type="predicted"/>
<keyword evidence="3 11" id="KW-0812">Transmembrane</keyword>
<evidence type="ECO:0000313" key="14">
    <source>
        <dbReference type="RefSeq" id="XP_025032934.1"/>
    </source>
</evidence>
<evidence type="ECO:0000256" key="10">
    <source>
        <dbReference type="ARBA" id="ARBA00023224"/>
    </source>
</evidence>
<dbReference type="PRINTS" id="PR01535">
    <property type="entry name" value="VOMERONASL2R"/>
</dbReference>
<comment type="subcellular location">
    <subcellularLocation>
        <location evidence="1">Cell membrane</location>
        <topology evidence="1">Multi-pass membrane protein</topology>
    </subcellularLocation>
</comment>
<evidence type="ECO:0000313" key="13">
    <source>
        <dbReference type="Proteomes" id="UP000695026"/>
    </source>
</evidence>
<keyword evidence="6" id="KW-0297">G-protein coupled receptor</keyword>
<dbReference type="GO" id="GO:0005886">
    <property type="term" value="C:plasma membrane"/>
    <property type="evidence" value="ECO:0007669"/>
    <property type="project" value="UniProtKB-SubCell"/>
</dbReference>
<keyword evidence="4" id="KW-0732">Signal</keyword>
<dbReference type="InterPro" id="IPR000068">
    <property type="entry name" value="GPCR_3_Ca_sens_rcpt-rel"/>
</dbReference>
<evidence type="ECO:0000256" key="3">
    <source>
        <dbReference type="ARBA" id="ARBA00022692"/>
    </source>
</evidence>
<dbReference type="InterPro" id="IPR011500">
    <property type="entry name" value="GPCR_3_9-Cys_dom"/>
</dbReference>
<dbReference type="OMA" id="TVISRDW"/>
<dbReference type="CDD" id="cd15283">
    <property type="entry name" value="7tmC_V2R_pheromone"/>
    <property type="match status" value="1"/>
</dbReference>
<evidence type="ECO:0000256" key="9">
    <source>
        <dbReference type="ARBA" id="ARBA00023180"/>
    </source>
</evidence>